<evidence type="ECO:0000313" key="4">
    <source>
        <dbReference type="Proteomes" id="UP000677913"/>
    </source>
</evidence>
<keyword evidence="4" id="KW-1185">Reference proteome</keyword>
<keyword evidence="2" id="KW-0560">Oxidoreductase</keyword>
<dbReference type="InterPro" id="IPR036291">
    <property type="entry name" value="NAD(P)-bd_dom_sf"/>
</dbReference>
<accession>A0A8J8B9P1</accession>
<organism evidence="3 4">
    <name type="scientific">Actinocrinis puniceicyclus</name>
    <dbReference type="NCBI Taxonomy" id="977794"/>
    <lineage>
        <taxon>Bacteria</taxon>
        <taxon>Bacillati</taxon>
        <taxon>Actinomycetota</taxon>
        <taxon>Actinomycetes</taxon>
        <taxon>Catenulisporales</taxon>
        <taxon>Actinospicaceae</taxon>
        <taxon>Actinocrinis</taxon>
    </lineage>
</organism>
<dbReference type="Pfam" id="PF13561">
    <property type="entry name" value="adh_short_C2"/>
    <property type="match status" value="1"/>
</dbReference>
<dbReference type="SUPFAM" id="SSF51735">
    <property type="entry name" value="NAD(P)-binding Rossmann-fold domains"/>
    <property type="match status" value="1"/>
</dbReference>
<dbReference type="PANTHER" id="PTHR42760">
    <property type="entry name" value="SHORT-CHAIN DEHYDROGENASES/REDUCTASES FAMILY MEMBER"/>
    <property type="match status" value="1"/>
</dbReference>
<gene>
    <name evidence="3" type="ORF">KGA66_03235</name>
</gene>
<dbReference type="PRINTS" id="PR00081">
    <property type="entry name" value="GDHRDH"/>
</dbReference>
<proteinExistence type="inferred from homology"/>
<comment type="similarity">
    <text evidence="1">Belongs to the short-chain dehydrogenases/reductases (SDR) family.</text>
</comment>
<dbReference type="InterPro" id="IPR020904">
    <property type="entry name" value="Sc_DH/Rdtase_CS"/>
</dbReference>
<name>A0A8J8B9P1_9ACTN</name>
<reference evidence="3" key="1">
    <citation type="submission" date="2021-04" db="EMBL/GenBank/DDBJ databases">
        <title>Genome based classification of Actinospica acidithermotolerans sp. nov., an actinobacterium isolated from an Indonesian hot spring.</title>
        <authorList>
            <person name="Kusuma A.B."/>
            <person name="Putra K.E."/>
            <person name="Nafisah S."/>
            <person name="Loh J."/>
            <person name="Nouioui I."/>
            <person name="Goodfellow M."/>
        </authorList>
    </citation>
    <scope>NUCLEOTIDE SEQUENCE</scope>
    <source>
        <strain evidence="3">DSM 45618</strain>
    </source>
</reference>
<dbReference type="Gene3D" id="3.40.50.720">
    <property type="entry name" value="NAD(P)-binding Rossmann-like Domain"/>
    <property type="match status" value="1"/>
</dbReference>
<evidence type="ECO:0000256" key="2">
    <source>
        <dbReference type="ARBA" id="ARBA00023002"/>
    </source>
</evidence>
<dbReference type="RefSeq" id="WP_211464308.1">
    <property type="nucleotide sequence ID" value="NZ_JAGSXH010000006.1"/>
</dbReference>
<protein>
    <submittedName>
        <fullName evidence="3">SDR family oxidoreductase</fullName>
    </submittedName>
</protein>
<dbReference type="AlphaFoldDB" id="A0A8J8B9P1"/>
<dbReference type="PROSITE" id="PS00061">
    <property type="entry name" value="ADH_SHORT"/>
    <property type="match status" value="1"/>
</dbReference>
<dbReference type="GO" id="GO:0016616">
    <property type="term" value="F:oxidoreductase activity, acting on the CH-OH group of donors, NAD or NADP as acceptor"/>
    <property type="evidence" value="ECO:0007669"/>
    <property type="project" value="TreeGrafter"/>
</dbReference>
<dbReference type="PANTHER" id="PTHR42760:SF133">
    <property type="entry name" value="3-OXOACYL-[ACYL-CARRIER-PROTEIN] REDUCTASE"/>
    <property type="match status" value="1"/>
</dbReference>
<evidence type="ECO:0000256" key="1">
    <source>
        <dbReference type="ARBA" id="ARBA00006484"/>
    </source>
</evidence>
<evidence type="ECO:0000313" key="3">
    <source>
        <dbReference type="EMBL" id="MBS2962047.1"/>
    </source>
</evidence>
<sequence>MTETPDVPAARRPGGRGYAVVAGGSGFLGSAVSDRLLAAGYEVVVLDRVAPTRPGTAWIETELTDEAAVGSAVARLLAERGAPAALALCQGWSPKGPDGLPVAEELVPLAQFREVLEVNLTSCYLLLRSFAPVMAEAGAGRVALIGSAAARTGRTTAGAAYAVAKAGLEALVRGFAVRFAPQHVLINCVAPGKIANPAWPDAPQAVARYREQIPVGRLAAAEEIAEVIAFLLSDTNSYLTGQTLIVDGGRLA</sequence>
<comment type="caution">
    <text evidence="3">The sequence shown here is derived from an EMBL/GenBank/DDBJ whole genome shotgun (WGS) entry which is preliminary data.</text>
</comment>
<dbReference type="EMBL" id="JAGSXH010000006">
    <property type="protein sequence ID" value="MBS2962047.1"/>
    <property type="molecule type" value="Genomic_DNA"/>
</dbReference>
<dbReference type="Proteomes" id="UP000677913">
    <property type="component" value="Unassembled WGS sequence"/>
</dbReference>
<dbReference type="InterPro" id="IPR002347">
    <property type="entry name" value="SDR_fam"/>
</dbReference>
<dbReference type="CDD" id="cd05233">
    <property type="entry name" value="SDR_c"/>
    <property type="match status" value="1"/>
</dbReference>